<evidence type="ECO:0008006" key="7">
    <source>
        <dbReference type="Google" id="ProtNLM"/>
    </source>
</evidence>
<dbReference type="Gene3D" id="2.40.50.120">
    <property type="match status" value="1"/>
</dbReference>
<dbReference type="EMBL" id="JBHUMF010000001">
    <property type="protein sequence ID" value="MFD2679236.1"/>
    <property type="molecule type" value="Genomic_DNA"/>
</dbReference>
<evidence type="ECO:0000256" key="4">
    <source>
        <dbReference type="SAM" id="SignalP"/>
    </source>
</evidence>
<reference evidence="6" key="1">
    <citation type="journal article" date="2019" name="Int. J. Syst. Evol. Microbiol.">
        <title>The Global Catalogue of Microorganisms (GCM) 10K type strain sequencing project: providing services to taxonomists for standard genome sequencing and annotation.</title>
        <authorList>
            <consortium name="The Broad Institute Genomics Platform"/>
            <consortium name="The Broad Institute Genome Sequencing Center for Infectious Disease"/>
            <person name="Wu L."/>
            <person name="Ma J."/>
        </authorList>
    </citation>
    <scope>NUCLEOTIDE SEQUENCE [LARGE SCALE GENOMIC DNA]</scope>
    <source>
        <strain evidence="6">KCTC 3913</strain>
    </source>
</reference>
<comment type="caution">
    <text evidence="5">The sequence shown here is derived from an EMBL/GenBank/DDBJ whole genome shotgun (WGS) entry which is preliminary data.</text>
</comment>
<dbReference type="InterPro" id="IPR001820">
    <property type="entry name" value="TIMP"/>
</dbReference>
<feature type="transmembrane region" description="Helical" evidence="3">
    <location>
        <begin position="158"/>
        <end position="176"/>
    </location>
</feature>
<evidence type="ECO:0000256" key="1">
    <source>
        <dbReference type="ARBA" id="ARBA00004613"/>
    </source>
</evidence>
<proteinExistence type="predicted"/>
<feature type="chain" id="PRO_5045655286" description="Tissue inhibitor of metalloproteinase" evidence="4">
    <location>
        <begin position="22"/>
        <end position="181"/>
    </location>
</feature>
<dbReference type="SUPFAM" id="SSF50242">
    <property type="entry name" value="TIMP-like"/>
    <property type="match status" value="1"/>
</dbReference>
<protein>
    <recommendedName>
        <fullName evidence="7">Tissue inhibitor of metalloproteinase</fullName>
    </recommendedName>
</protein>
<evidence type="ECO:0000256" key="3">
    <source>
        <dbReference type="SAM" id="Phobius"/>
    </source>
</evidence>
<keyword evidence="3" id="KW-1133">Transmembrane helix</keyword>
<dbReference type="Pfam" id="PF00965">
    <property type="entry name" value="TIMP"/>
    <property type="match status" value="1"/>
</dbReference>
<comment type="subcellular location">
    <subcellularLocation>
        <location evidence="1">Secreted</location>
    </subcellularLocation>
</comment>
<keyword evidence="3" id="KW-0812">Transmembrane</keyword>
<evidence type="ECO:0000313" key="6">
    <source>
        <dbReference type="Proteomes" id="UP001597506"/>
    </source>
</evidence>
<evidence type="ECO:0000256" key="2">
    <source>
        <dbReference type="ARBA" id="ARBA00022525"/>
    </source>
</evidence>
<dbReference type="Proteomes" id="UP001597506">
    <property type="component" value="Unassembled WGS sequence"/>
</dbReference>
<keyword evidence="2" id="KW-0964">Secreted</keyword>
<accession>A0ABW5RLQ8</accession>
<evidence type="ECO:0000313" key="5">
    <source>
        <dbReference type="EMBL" id="MFD2679236.1"/>
    </source>
</evidence>
<keyword evidence="4" id="KW-0732">Signal</keyword>
<dbReference type="PANTHER" id="PTHR11844:SF25">
    <property type="entry name" value="NTR DOMAIN-CONTAINING PROTEIN"/>
    <property type="match status" value="1"/>
</dbReference>
<organism evidence="5 6">
    <name type="scientific">Bacillus seohaeanensis</name>
    <dbReference type="NCBI Taxonomy" id="284580"/>
    <lineage>
        <taxon>Bacteria</taxon>
        <taxon>Bacillati</taxon>
        <taxon>Bacillota</taxon>
        <taxon>Bacilli</taxon>
        <taxon>Bacillales</taxon>
        <taxon>Bacillaceae</taxon>
        <taxon>Bacillus</taxon>
    </lineage>
</organism>
<feature type="signal peptide" evidence="4">
    <location>
        <begin position="1"/>
        <end position="21"/>
    </location>
</feature>
<keyword evidence="6" id="KW-1185">Reference proteome</keyword>
<name>A0ABW5RLQ8_9BACI</name>
<sequence length="181" mass="20119">MKRIFIIFISIFFLFSLKGYACSCVPPDTPEKELQQAGAVFSGKVIKVEEDKTGASSANSSSQVSVTLEVQEIWKGIEENRIVVKTEQHSASCGYEFKKNREYLVYAQKQGNEWYVSLCSRTTILAEAGEDLKALGKGDPPTTIVASTESDVVEIVKGWGIAVFILTLLIGLYYFIRETNK</sequence>
<dbReference type="RefSeq" id="WP_377931699.1">
    <property type="nucleotide sequence ID" value="NZ_JBHUMF010000001.1"/>
</dbReference>
<gene>
    <name evidence="5" type="ORF">ACFSUL_00570</name>
</gene>
<dbReference type="InterPro" id="IPR008993">
    <property type="entry name" value="TIMP-like_OB-fold"/>
</dbReference>
<dbReference type="PANTHER" id="PTHR11844">
    <property type="entry name" value="METALLOPROTEASE INHIBITOR"/>
    <property type="match status" value="1"/>
</dbReference>
<keyword evidence="3" id="KW-0472">Membrane</keyword>